<organism evidence="1 2">
    <name type="scientific">Nephila pilipes</name>
    <name type="common">Giant wood spider</name>
    <name type="synonym">Nephila maculata</name>
    <dbReference type="NCBI Taxonomy" id="299642"/>
    <lineage>
        <taxon>Eukaryota</taxon>
        <taxon>Metazoa</taxon>
        <taxon>Ecdysozoa</taxon>
        <taxon>Arthropoda</taxon>
        <taxon>Chelicerata</taxon>
        <taxon>Arachnida</taxon>
        <taxon>Araneae</taxon>
        <taxon>Araneomorphae</taxon>
        <taxon>Entelegynae</taxon>
        <taxon>Araneoidea</taxon>
        <taxon>Nephilidae</taxon>
        <taxon>Nephila</taxon>
    </lineage>
</organism>
<dbReference type="EMBL" id="BMAW01114321">
    <property type="protein sequence ID" value="GFT61235.1"/>
    <property type="molecule type" value="Genomic_DNA"/>
</dbReference>
<sequence length="73" mass="8717">MSVNAFKPVEIYRRNFPLSAPITDEKKEKLREKKMYESQGNDLSTWAHLKEDPRGELVLYDRYLFGKDVIYFT</sequence>
<dbReference type="AlphaFoldDB" id="A0A8X6PEU8"/>
<protein>
    <submittedName>
        <fullName evidence="1">Uncharacterized protein</fullName>
    </submittedName>
</protein>
<keyword evidence="2" id="KW-1185">Reference proteome</keyword>
<proteinExistence type="predicted"/>
<comment type="caution">
    <text evidence="1">The sequence shown here is derived from an EMBL/GenBank/DDBJ whole genome shotgun (WGS) entry which is preliminary data.</text>
</comment>
<evidence type="ECO:0000313" key="1">
    <source>
        <dbReference type="EMBL" id="GFT61235.1"/>
    </source>
</evidence>
<evidence type="ECO:0000313" key="2">
    <source>
        <dbReference type="Proteomes" id="UP000887013"/>
    </source>
</evidence>
<name>A0A8X6PEU8_NEPPI</name>
<gene>
    <name evidence="1" type="ORF">NPIL_12241</name>
</gene>
<dbReference type="Proteomes" id="UP000887013">
    <property type="component" value="Unassembled WGS sequence"/>
</dbReference>
<accession>A0A8X6PEU8</accession>
<reference evidence="1" key="1">
    <citation type="submission" date="2020-08" db="EMBL/GenBank/DDBJ databases">
        <title>Multicomponent nature underlies the extraordinary mechanical properties of spider dragline silk.</title>
        <authorList>
            <person name="Kono N."/>
            <person name="Nakamura H."/>
            <person name="Mori M."/>
            <person name="Yoshida Y."/>
            <person name="Ohtoshi R."/>
            <person name="Malay A.D."/>
            <person name="Moran D.A.P."/>
            <person name="Tomita M."/>
            <person name="Numata K."/>
            <person name="Arakawa K."/>
        </authorList>
    </citation>
    <scope>NUCLEOTIDE SEQUENCE</scope>
</reference>